<evidence type="ECO:0000313" key="4">
    <source>
        <dbReference type="Proteomes" id="UP000006860"/>
    </source>
</evidence>
<dbReference type="OrthoDB" id="9967656at2"/>
<keyword evidence="1" id="KW-0812">Transmembrane</keyword>
<evidence type="ECO:0000259" key="2">
    <source>
        <dbReference type="Pfam" id="PF13240"/>
    </source>
</evidence>
<keyword evidence="4" id="KW-1185">Reference proteome</keyword>
<feature type="transmembrane region" description="Helical" evidence="1">
    <location>
        <begin position="6"/>
        <end position="30"/>
    </location>
</feature>
<evidence type="ECO:0000313" key="3">
    <source>
        <dbReference type="EMBL" id="ADY58291.1"/>
    </source>
</evidence>
<protein>
    <recommendedName>
        <fullName evidence="2">Zinc-ribbon domain-containing protein</fullName>
    </recommendedName>
</protein>
<sequence length="73" mass="8432">MWFGGFFWYLILFPVVLIFGTVLAMGVYAFTGNSLIDMFAIWFNRSAKLTCWHCGKETPSDQKTCRHCGEELQ</sequence>
<dbReference type="Proteomes" id="UP000006860">
    <property type="component" value="Chromosome"/>
</dbReference>
<dbReference type="AlphaFoldDB" id="F0SG02"/>
<keyword evidence="1" id="KW-0472">Membrane</keyword>
<dbReference type="InterPro" id="IPR026870">
    <property type="entry name" value="Zinc_ribbon_dom"/>
</dbReference>
<gene>
    <name evidence="3" type="ordered locus">Plabr_0664</name>
</gene>
<accession>F0SG02</accession>
<organism evidence="3 4">
    <name type="scientific">Rubinisphaera brasiliensis (strain ATCC 49424 / DSM 5305 / JCM 21570 / IAM 15109 / NBRC 103401 / IFAM 1448)</name>
    <name type="common">Planctomyces brasiliensis</name>
    <dbReference type="NCBI Taxonomy" id="756272"/>
    <lineage>
        <taxon>Bacteria</taxon>
        <taxon>Pseudomonadati</taxon>
        <taxon>Planctomycetota</taxon>
        <taxon>Planctomycetia</taxon>
        <taxon>Planctomycetales</taxon>
        <taxon>Planctomycetaceae</taxon>
        <taxon>Rubinisphaera</taxon>
    </lineage>
</organism>
<dbReference type="KEGG" id="pbs:Plabr_0664"/>
<reference evidence="4" key="1">
    <citation type="submission" date="2011-02" db="EMBL/GenBank/DDBJ databases">
        <title>The complete genome of Planctomyces brasiliensis DSM 5305.</title>
        <authorList>
            <person name="Lucas S."/>
            <person name="Copeland A."/>
            <person name="Lapidus A."/>
            <person name="Bruce D."/>
            <person name="Goodwin L."/>
            <person name="Pitluck S."/>
            <person name="Kyrpides N."/>
            <person name="Mavromatis K."/>
            <person name="Pagani I."/>
            <person name="Ivanova N."/>
            <person name="Ovchinnikova G."/>
            <person name="Lu M."/>
            <person name="Detter J.C."/>
            <person name="Han C."/>
            <person name="Land M."/>
            <person name="Hauser L."/>
            <person name="Markowitz V."/>
            <person name="Cheng J.-F."/>
            <person name="Hugenholtz P."/>
            <person name="Woyke T."/>
            <person name="Wu D."/>
            <person name="Tindall B."/>
            <person name="Pomrenke H.G."/>
            <person name="Brambilla E."/>
            <person name="Klenk H.-P."/>
            <person name="Eisen J.A."/>
        </authorList>
    </citation>
    <scope>NUCLEOTIDE SEQUENCE [LARGE SCALE GENOMIC DNA]</scope>
    <source>
        <strain evidence="4">ATCC 49424 / DSM 5305 / JCM 21570 / NBRC 103401 / IFAM 1448</strain>
    </source>
</reference>
<feature type="domain" description="Zinc-ribbon" evidence="2">
    <location>
        <begin position="51"/>
        <end position="72"/>
    </location>
</feature>
<proteinExistence type="predicted"/>
<evidence type="ECO:0000256" key="1">
    <source>
        <dbReference type="SAM" id="Phobius"/>
    </source>
</evidence>
<dbReference type="STRING" id="756272.Plabr_0664"/>
<dbReference type="RefSeq" id="WP_013627034.1">
    <property type="nucleotide sequence ID" value="NC_015174.1"/>
</dbReference>
<dbReference type="HOGENOM" id="CLU_2702526_0_0_0"/>
<dbReference type="Pfam" id="PF13240">
    <property type="entry name" value="Zn_Ribbon_1"/>
    <property type="match status" value="1"/>
</dbReference>
<keyword evidence="1" id="KW-1133">Transmembrane helix</keyword>
<dbReference type="EMBL" id="CP002546">
    <property type="protein sequence ID" value="ADY58291.1"/>
    <property type="molecule type" value="Genomic_DNA"/>
</dbReference>
<name>F0SG02_RUBBR</name>